<dbReference type="PROSITE" id="PS00616">
    <property type="entry name" value="HIS_ACID_PHOSPHAT_1"/>
    <property type="match status" value="1"/>
</dbReference>
<dbReference type="InterPro" id="IPR000560">
    <property type="entry name" value="His_Pase_clade-2"/>
</dbReference>
<dbReference type="InterPro" id="IPR029033">
    <property type="entry name" value="His_PPase_superfam"/>
</dbReference>
<evidence type="ECO:0000313" key="7">
    <source>
        <dbReference type="Proteomes" id="UP000472260"/>
    </source>
</evidence>
<evidence type="ECO:0000256" key="5">
    <source>
        <dbReference type="ARBA" id="ARBA00041499"/>
    </source>
</evidence>
<dbReference type="AlphaFoldDB" id="A0A671N0V6"/>
<dbReference type="GO" id="GO:0050650">
    <property type="term" value="P:chondroitin sulfate proteoglycan biosynthetic process"/>
    <property type="evidence" value="ECO:0007669"/>
    <property type="project" value="TreeGrafter"/>
</dbReference>
<evidence type="ECO:0000256" key="1">
    <source>
        <dbReference type="ARBA" id="ARBA00005375"/>
    </source>
</evidence>
<dbReference type="GO" id="GO:0016791">
    <property type="term" value="F:phosphatase activity"/>
    <property type="evidence" value="ECO:0007669"/>
    <property type="project" value="TreeGrafter"/>
</dbReference>
<comment type="similarity">
    <text evidence="1">Belongs to the histidine acid phosphatase family.</text>
</comment>
<dbReference type="RefSeq" id="XP_016354650.1">
    <property type="nucleotide sequence ID" value="XM_016499164.1"/>
</dbReference>
<organism evidence="6 7">
    <name type="scientific">Sinocyclocheilus anshuiensis</name>
    <dbReference type="NCBI Taxonomy" id="1608454"/>
    <lineage>
        <taxon>Eukaryota</taxon>
        <taxon>Metazoa</taxon>
        <taxon>Chordata</taxon>
        <taxon>Craniata</taxon>
        <taxon>Vertebrata</taxon>
        <taxon>Euteleostomi</taxon>
        <taxon>Actinopterygii</taxon>
        <taxon>Neopterygii</taxon>
        <taxon>Teleostei</taxon>
        <taxon>Ostariophysi</taxon>
        <taxon>Cypriniformes</taxon>
        <taxon>Cyprinidae</taxon>
        <taxon>Cyprininae</taxon>
        <taxon>Sinocyclocheilus</taxon>
    </lineage>
</organism>
<dbReference type="Gene3D" id="3.40.50.1240">
    <property type="entry name" value="Phosphoglycerate mutase-like"/>
    <property type="match status" value="1"/>
</dbReference>
<dbReference type="KEGG" id="sanh:107698201"/>
<dbReference type="OrthoDB" id="10262962at2759"/>
<dbReference type="Ensembl" id="ENSSANT00000041973.1">
    <property type="protein sequence ID" value="ENSSANP00000039454.1"/>
    <property type="gene ID" value="ENSSANG00000020037.1"/>
</dbReference>
<comment type="catalytic activity">
    <reaction evidence="3">
        <text>3-O-[beta-D-GlcA-(1-&gt;3)-beta-D-Gal-(1-&gt;3)-beta-D-Gal-(1-&gt;4)-beta-D-2-O-P-Xyl]-L-seryl-[protein] + H2O = 3-O-(beta-D-GlcA-(1-&gt;3)-beta-D-Gal-(1-&gt;3)-beta-D-Gal-(1-&gt;4)-beta-D-Xyl)-L-seryl-[protein] + phosphate</text>
        <dbReference type="Rhea" id="RHEA:56512"/>
        <dbReference type="Rhea" id="RHEA-COMP:12573"/>
        <dbReference type="Rhea" id="RHEA-COMP:14559"/>
        <dbReference type="ChEBI" id="CHEBI:15377"/>
        <dbReference type="ChEBI" id="CHEBI:43474"/>
        <dbReference type="ChEBI" id="CHEBI:132093"/>
        <dbReference type="ChEBI" id="CHEBI:140495"/>
    </reaction>
</comment>
<dbReference type="Pfam" id="PF00328">
    <property type="entry name" value="His_Phos_2"/>
    <property type="match status" value="1"/>
</dbReference>
<dbReference type="PANTHER" id="PTHR11567">
    <property type="entry name" value="ACID PHOSPHATASE-RELATED"/>
    <property type="match status" value="1"/>
</dbReference>
<gene>
    <name evidence="6" type="primary">LOC107698201</name>
</gene>
<reference evidence="6" key="2">
    <citation type="submission" date="2025-09" db="UniProtKB">
        <authorList>
            <consortium name="Ensembl"/>
        </authorList>
    </citation>
    <scope>IDENTIFICATION</scope>
</reference>
<keyword evidence="7" id="KW-1185">Reference proteome</keyword>
<protein>
    <recommendedName>
        <fullName evidence="4">2-phosphoxylose phosphatase 1</fullName>
    </recommendedName>
    <alternativeName>
        <fullName evidence="5">Acid phosphatase-like protein 2</fullName>
    </alternativeName>
</protein>
<dbReference type="SUPFAM" id="SSF53254">
    <property type="entry name" value="Phosphoglycerate mutase-like"/>
    <property type="match status" value="1"/>
</dbReference>
<dbReference type="GO" id="GO:0005794">
    <property type="term" value="C:Golgi apparatus"/>
    <property type="evidence" value="ECO:0007669"/>
    <property type="project" value="TreeGrafter"/>
</dbReference>
<dbReference type="GO" id="GO:0006024">
    <property type="term" value="P:glycosaminoglycan biosynthetic process"/>
    <property type="evidence" value="ECO:0007669"/>
    <property type="project" value="TreeGrafter"/>
</dbReference>
<evidence type="ECO:0000256" key="4">
    <source>
        <dbReference type="ARBA" id="ARBA00040357"/>
    </source>
</evidence>
<reference evidence="6" key="1">
    <citation type="submission" date="2025-08" db="UniProtKB">
        <authorList>
            <consortium name="Ensembl"/>
        </authorList>
    </citation>
    <scope>IDENTIFICATION</scope>
</reference>
<proteinExistence type="inferred from homology"/>
<dbReference type="PANTHER" id="PTHR11567:SF110">
    <property type="entry name" value="2-PHOSPHOXYLOSE PHOSPHATASE 1"/>
    <property type="match status" value="1"/>
</dbReference>
<dbReference type="CDD" id="cd07061">
    <property type="entry name" value="HP_HAP_like"/>
    <property type="match status" value="1"/>
</dbReference>
<evidence type="ECO:0000256" key="3">
    <source>
        <dbReference type="ARBA" id="ARBA00036311"/>
    </source>
</evidence>
<dbReference type="GeneID" id="107698201"/>
<evidence type="ECO:0000313" key="6">
    <source>
        <dbReference type="Ensembl" id="ENSSANP00000039454.1"/>
    </source>
</evidence>
<dbReference type="InterPro" id="IPR033379">
    <property type="entry name" value="Acid_Pase_AS"/>
</dbReference>
<keyword evidence="2" id="KW-0378">Hydrolase</keyword>
<evidence type="ECO:0000256" key="2">
    <source>
        <dbReference type="ARBA" id="ARBA00022801"/>
    </source>
</evidence>
<dbReference type="InterPro" id="IPR050645">
    <property type="entry name" value="Histidine_acid_phosphatase"/>
</dbReference>
<sequence length="509" mass="57864">MLARSRFMLVLVVGALLAVLSFSLQYLHLIPTNPVAEQRSLGKSRKRVNPVLHTDAPAPDPIRDTHQYCNYPSLTKHGWEGHSPADYRLLSVQVMIRHGDRFPLYSIPKTKKPAIDCVLSDKRKPSHPLLASFISHMALGGRGQWDASLGSLPRLPNHSTCEMGELTQTGVVQHLKNGDHLRQAYIKRHNLLTADWSPRQLWVETTGKSRTLQSGLAFLFGFLPRFDWSRLTVRQQWSTLFCGSSCDCPARNRYLDQEQRRQYRQRTADTELECTYVAMAKTLGVATKILRAANPVDALLCHFCHGLPFPCSSTQTTLNAPDEGACLTLQHFAVIRRQQKDDELERREAGLYRRYAVLAAHPYLNRTAMRLERIARESQTRRGTEEAVFALASGHDVTMAPLLSALGLERAGFPKFAARLVFELWNGPEAKDKERKSDRKRGKWLEDMFIRVLYNGEDLTFDTAFCRDHNRHSAQPLCPLGNFLSFVRKDMFNIVNATSYQQACHQIVL</sequence>
<accession>A0A671N0V6</accession>
<name>A0A671N0V6_9TELE</name>
<dbReference type="Proteomes" id="UP000472260">
    <property type="component" value="Unassembled WGS sequence"/>
</dbReference>